<keyword evidence="2" id="KW-1185">Reference proteome</keyword>
<organism evidence="1 2">
    <name type="scientific">Stereum hirsutum (strain FP-91666)</name>
    <name type="common">White-rot fungus</name>
    <dbReference type="NCBI Taxonomy" id="721885"/>
    <lineage>
        <taxon>Eukaryota</taxon>
        <taxon>Fungi</taxon>
        <taxon>Dikarya</taxon>
        <taxon>Basidiomycota</taxon>
        <taxon>Agaricomycotina</taxon>
        <taxon>Agaricomycetes</taxon>
        <taxon>Russulales</taxon>
        <taxon>Stereaceae</taxon>
        <taxon>Stereum</taxon>
    </lineage>
</organism>
<evidence type="ECO:0000313" key="1">
    <source>
        <dbReference type="EMBL" id="EIM80069.1"/>
    </source>
</evidence>
<dbReference type="AlphaFoldDB" id="R7RXK9"/>
<dbReference type="GeneID" id="18804482"/>
<feature type="non-terminal residue" evidence="1">
    <location>
        <position position="1"/>
    </location>
</feature>
<sequence>WDQTGMFGASCRHGFILKFCDMVQSGELAKYPLAVVSDFLRTNIDPHNVLGFDIGCSFNATVHSSELVGPLAAEWKLHILVNAFHGWAHNRTCQLECHSLYILGFGLEDLEGMQQIFSLSNLVTSLVRSALRFHWLQA</sequence>
<dbReference type="Proteomes" id="UP000053927">
    <property type="component" value="Unassembled WGS sequence"/>
</dbReference>
<dbReference type="OMA" id="FWHASEY"/>
<accession>R7RXK9</accession>
<feature type="non-terminal residue" evidence="1">
    <location>
        <position position="138"/>
    </location>
</feature>
<protein>
    <submittedName>
        <fullName evidence="1">Uncharacterized protein</fullName>
    </submittedName>
</protein>
<dbReference type="OrthoDB" id="2505969at2759"/>
<evidence type="ECO:0000313" key="2">
    <source>
        <dbReference type="Proteomes" id="UP000053927"/>
    </source>
</evidence>
<reference evidence="2" key="1">
    <citation type="journal article" date="2012" name="Science">
        <title>The Paleozoic origin of enzymatic lignin decomposition reconstructed from 31 fungal genomes.</title>
        <authorList>
            <person name="Floudas D."/>
            <person name="Binder M."/>
            <person name="Riley R."/>
            <person name="Barry K."/>
            <person name="Blanchette R.A."/>
            <person name="Henrissat B."/>
            <person name="Martinez A.T."/>
            <person name="Otillar R."/>
            <person name="Spatafora J.W."/>
            <person name="Yadav J.S."/>
            <person name="Aerts A."/>
            <person name="Benoit I."/>
            <person name="Boyd A."/>
            <person name="Carlson A."/>
            <person name="Copeland A."/>
            <person name="Coutinho P.M."/>
            <person name="de Vries R.P."/>
            <person name="Ferreira P."/>
            <person name="Findley K."/>
            <person name="Foster B."/>
            <person name="Gaskell J."/>
            <person name="Glotzer D."/>
            <person name="Gorecki P."/>
            <person name="Heitman J."/>
            <person name="Hesse C."/>
            <person name="Hori C."/>
            <person name="Igarashi K."/>
            <person name="Jurgens J.A."/>
            <person name="Kallen N."/>
            <person name="Kersten P."/>
            <person name="Kohler A."/>
            <person name="Kuees U."/>
            <person name="Kumar T.K.A."/>
            <person name="Kuo A."/>
            <person name="LaButti K."/>
            <person name="Larrondo L.F."/>
            <person name="Lindquist E."/>
            <person name="Ling A."/>
            <person name="Lombard V."/>
            <person name="Lucas S."/>
            <person name="Lundell T."/>
            <person name="Martin R."/>
            <person name="McLaughlin D.J."/>
            <person name="Morgenstern I."/>
            <person name="Morin E."/>
            <person name="Murat C."/>
            <person name="Nagy L.G."/>
            <person name="Nolan M."/>
            <person name="Ohm R.A."/>
            <person name="Patyshakuliyeva A."/>
            <person name="Rokas A."/>
            <person name="Ruiz-Duenas F.J."/>
            <person name="Sabat G."/>
            <person name="Salamov A."/>
            <person name="Samejima M."/>
            <person name="Schmutz J."/>
            <person name="Slot J.C."/>
            <person name="St John F."/>
            <person name="Stenlid J."/>
            <person name="Sun H."/>
            <person name="Sun S."/>
            <person name="Syed K."/>
            <person name="Tsang A."/>
            <person name="Wiebenga A."/>
            <person name="Young D."/>
            <person name="Pisabarro A."/>
            <person name="Eastwood D.C."/>
            <person name="Martin F."/>
            <person name="Cullen D."/>
            <person name="Grigoriev I.V."/>
            <person name="Hibbett D.S."/>
        </authorList>
    </citation>
    <scope>NUCLEOTIDE SEQUENCE [LARGE SCALE GENOMIC DNA]</scope>
    <source>
        <strain evidence="2">FP-91666</strain>
    </source>
</reference>
<dbReference type="EMBL" id="JH687399">
    <property type="protein sequence ID" value="EIM80069.1"/>
    <property type="molecule type" value="Genomic_DNA"/>
</dbReference>
<dbReference type="eggNOG" id="ENOG502SKEZ">
    <property type="taxonomic scope" value="Eukaryota"/>
</dbReference>
<dbReference type="Pfam" id="PF18758">
    <property type="entry name" value="KDZ"/>
    <property type="match status" value="1"/>
</dbReference>
<dbReference type="RefSeq" id="XP_007310647.1">
    <property type="nucleotide sequence ID" value="XM_007310585.1"/>
</dbReference>
<name>R7RXK9_STEHR</name>
<proteinExistence type="predicted"/>
<dbReference type="KEGG" id="shs:STEHIDRAFT_33549"/>
<gene>
    <name evidence="1" type="ORF">STEHIDRAFT_33549</name>
</gene>
<dbReference type="PANTHER" id="PTHR33096:SF1">
    <property type="entry name" value="CXC1-LIKE CYSTEINE CLUSTER ASSOCIATED WITH KDZ TRANSPOSASES DOMAIN-CONTAINING PROTEIN"/>
    <property type="match status" value="1"/>
</dbReference>
<dbReference type="PANTHER" id="PTHR33096">
    <property type="entry name" value="CXC2 DOMAIN-CONTAINING PROTEIN"/>
    <property type="match status" value="1"/>
</dbReference>
<dbReference type="InterPro" id="IPR040521">
    <property type="entry name" value="KDZ"/>
</dbReference>